<name>A0ABP0HTP9_9DINO</name>
<dbReference type="Gene3D" id="3.40.50.620">
    <property type="entry name" value="HUPs"/>
    <property type="match status" value="1"/>
</dbReference>
<dbReference type="EMBL" id="CAXAMN010001281">
    <property type="protein sequence ID" value="CAK8993595.1"/>
    <property type="molecule type" value="Genomic_DNA"/>
</dbReference>
<keyword evidence="5" id="KW-0547">Nucleotide-binding</keyword>
<sequence>MSRSGALRALLRRSLGVVAPVGAAGGAWLWARPECGCKAAPRKRVAIYGGTFDPPTNSHMTCAGEKPGQQCGAHTCGRNRAGAAVPGSMPRLILIIHSGSADEVWLIPCGPRPDKPHLQTTPLDRYCMCQIAVNSSFSPSFPVQVSDLETFRETAFYTYDLLQSLREQYPEIDFAFVIGSDWLQAKSNITQWRSKNPHWKPGMPEEQKLIVTGDQLLKDFDFLVIPRPGFNVESTPEDPSGLQRYGPRLRWMQMPEDFALIRGNLSATEIRQRAAAEQSRGGKLTAIQGLIPPGVVSFIRRKELYYRK</sequence>
<organism evidence="9 10">
    <name type="scientific">Durusdinium trenchii</name>
    <dbReference type="NCBI Taxonomy" id="1381693"/>
    <lineage>
        <taxon>Eukaryota</taxon>
        <taxon>Sar</taxon>
        <taxon>Alveolata</taxon>
        <taxon>Dinophyceae</taxon>
        <taxon>Suessiales</taxon>
        <taxon>Symbiodiniaceae</taxon>
        <taxon>Durusdinium</taxon>
    </lineage>
</organism>
<dbReference type="PANTHER" id="PTHR39321">
    <property type="entry name" value="NICOTINATE-NUCLEOTIDE ADENYLYLTRANSFERASE-RELATED"/>
    <property type="match status" value="1"/>
</dbReference>
<comment type="caution">
    <text evidence="9">The sequence shown here is derived from an EMBL/GenBank/DDBJ whole genome shotgun (WGS) entry which is preliminary data.</text>
</comment>
<evidence type="ECO:0000256" key="8">
    <source>
        <dbReference type="SAM" id="SignalP"/>
    </source>
</evidence>
<protein>
    <recommendedName>
        <fullName evidence="11">Nicotinamide-nucleotide adenylyltransferase</fullName>
    </recommendedName>
</protein>
<proteinExistence type="predicted"/>
<keyword evidence="3" id="KW-0808">Transferase</keyword>
<dbReference type="SUPFAM" id="SSF52374">
    <property type="entry name" value="Nucleotidylyl transferase"/>
    <property type="match status" value="1"/>
</dbReference>
<keyword evidence="7" id="KW-0520">NAD</keyword>
<keyword evidence="2" id="KW-0662">Pyridine nucleotide biosynthesis</keyword>
<comment type="pathway">
    <text evidence="1">Cofactor biosynthesis; NAD(+) biosynthesis.</text>
</comment>
<evidence type="ECO:0000256" key="7">
    <source>
        <dbReference type="ARBA" id="ARBA00023027"/>
    </source>
</evidence>
<keyword evidence="4" id="KW-0548">Nucleotidyltransferase</keyword>
<evidence type="ECO:0008006" key="11">
    <source>
        <dbReference type="Google" id="ProtNLM"/>
    </source>
</evidence>
<keyword evidence="10" id="KW-1185">Reference proteome</keyword>
<feature type="chain" id="PRO_5047160693" description="Nicotinamide-nucleotide adenylyltransferase" evidence="8">
    <location>
        <begin position="17"/>
        <end position="308"/>
    </location>
</feature>
<evidence type="ECO:0000256" key="3">
    <source>
        <dbReference type="ARBA" id="ARBA00022679"/>
    </source>
</evidence>
<keyword evidence="8" id="KW-0732">Signal</keyword>
<evidence type="ECO:0000313" key="10">
    <source>
        <dbReference type="Proteomes" id="UP001642484"/>
    </source>
</evidence>
<evidence type="ECO:0000256" key="5">
    <source>
        <dbReference type="ARBA" id="ARBA00022741"/>
    </source>
</evidence>
<dbReference type="InterPro" id="IPR005248">
    <property type="entry name" value="NadD/NMNAT"/>
</dbReference>
<accession>A0ABP0HTP9</accession>
<evidence type="ECO:0000256" key="1">
    <source>
        <dbReference type="ARBA" id="ARBA00004790"/>
    </source>
</evidence>
<keyword evidence="6" id="KW-0067">ATP-binding</keyword>
<evidence type="ECO:0000256" key="4">
    <source>
        <dbReference type="ARBA" id="ARBA00022695"/>
    </source>
</evidence>
<evidence type="ECO:0000256" key="6">
    <source>
        <dbReference type="ARBA" id="ARBA00022840"/>
    </source>
</evidence>
<gene>
    <name evidence="9" type="ORF">CCMP2556_LOCUS3305</name>
</gene>
<feature type="signal peptide" evidence="8">
    <location>
        <begin position="1"/>
        <end position="16"/>
    </location>
</feature>
<dbReference type="Proteomes" id="UP001642484">
    <property type="component" value="Unassembled WGS sequence"/>
</dbReference>
<dbReference type="InterPro" id="IPR014729">
    <property type="entry name" value="Rossmann-like_a/b/a_fold"/>
</dbReference>
<evidence type="ECO:0000256" key="2">
    <source>
        <dbReference type="ARBA" id="ARBA00022642"/>
    </source>
</evidence>
<dbReference type="PANTHER" id="PTHR39321:SF3">
    <property type="entry name" value="PHOSPHOPANTETHEINE ADENYLYLTRANSFERASE"/>
    <property type="match status" value="1"/>
</dbReference>
<reference evidence="9 10" key="1">
    <citation type="submission" date="2024-02" db="EMBL/GenBank/DDBJ databases">
        <authorList>
            <person name="Chen Y."/>
            <person name="Shah S."/>
            <person name="Dougan E. K."/>
            <person name="Thang M."/>
            <person name="Chan C."/>
        </authorList>
    </citation>
    <scope>NUCLEOTIDE SEQUENCE [LARGE SCALE GENOMIC DNA]</scope>
</reference>
<evidence type="ECO:0000313" key="9">
    <source>
        <dbReference type="EMBL" id="CAK8993595.1"/>
    </source>
</evidence>
<dbReference type="CDD" id="cd02165">
    <property type="entry name" value="NMNAT"/>
    <property type="match status" value="1"/>
</dbReference>